<keyword evidence="5 6" id="KW-0472">Membrane</keyword>
<dbReference type="FunFam" id="1.20.1250.20:FF:000018">
    <property type="entry name" value="MFS transporter permease"/>
    <property type="match status" value="1"/>
</dbReference>
<organism evidence="8 9">
    <name type="scientific">Adineta steineri</name>
    <dbReference type="NCBI Taxonomy" id="433720"/>
    <lineage>
        <taxon>Eukaryota</taxon>
        <taxon>Metazoa</taxon>
        <taxon>Spiralia</taxon>
        <taxon>Gnathifera</taxon>
        <taxon>Rotifera</taxon>
        <taxon>Eurotatoria</taxon>
        <taxon>Bdelloidea</taxon>
        <taxon>Adinetida</taxon>
        <taxon>Adinetidae</taxon>
        <taxon>Adineta</taxon>
    </lineage>
</organism>
<feature type="transmembrane region" description="Helical" evidence="6">
    <location>
        <begin position="410"/>
        <end position="432"/>
    </location>
</feature>
<protein>
    <recommendedName>
        <fullName evidence="7">Major facilitator superfamily (MFS) profile domain-containing protein</fullName>
    </recommendedName>
</protein>
<feature type="transmembrane region" description="Helical" evidence="6">
    <location>
        <begin position="86"/>
        <end position="104"/>
    </location>
</feature>
<dbReference type="AlphaFoldDB" id="A0A815T1P9"/>
<keyword evidence="3 6" id="KW-0812">Transmembrane</keyword>
<feature type="transmembrane region" description="Helical" evidence="6">
    <location>
        <begin position="55"/>
        <end position="74"/>
    </location>
</feature>
<evidence type="ECO:0000256" key="6">
    <source>
        <dbReference type="SAM" id="Phobius"/>
    </source>
</evidence>
<comment type="caution">
    <text evidence="8">The sequence shown here is derived from an EMBL/GenBank/DDBJ whole genome shotgun (WGS) entry which is preliminary data.</text>
</comment>
<feature type="domain" description="Major facilitator superfamily (MFS) profile" evidence="7">
    <location>
        <begin position="16"/>
        <end position="437"/>
    </location>
</feature>
<dbReference type="InterPro" id="IPR036259">
    <property type="entry name" value="MFS_trans_sf"/>
</dbReference>
<evidence type="ECO:0000256" key="4">
    <source>
        <dbReference type="ARBA" id="ARBA00022989"/>
    </source>
</evidence>
<evidence type="ECO:0000256" key="5">
    <source>
        <dbReference type="ARBA" id="ARBA00023136"/>
    </source>
</evidence>
<feature type="transmembrane region" description="Helical" evidence="6">
    <location>
        <begin position="379"/>
        <end position="404"/>
    </location>
</feature>
<feature type="transmembrane region" description="Helical" evidence="6">
    <location>
        <begin position="144"/>
        <end position="167"/>
    </location>
</feature>
<feature type="transmembrane region" description="Helical" evidence="6">
    <location>
        <begin position="346"/>
        <end position="367"/>
    </location>
</feature>
<feature type="transmembrane region" description="Helical" evidence="6">
    <location>
        <begin position="110"/>
        <end position="132"/>
    </location>
</feature>
<dbReference type="Gene3D" id="1.20.1250.20">
    <property type="entry name" value="MFS general substrate transporter like domains"/>
    <property type="match status" value="2"/>
</dbReference>
<evidence type="ECO:0000313" key="9">
    <source>
        <dbReference type="Proteomes" id="UP000663845"/>
    </source>
</evidence>
<feature type="transmembrane region" description="Helical" evidence="6">
    <location>
        <begin position="322"/>
        <end position="340"/>
    </location>
</feature>
<keyword evidence="2" id="KW-0813">Transport</keyword>
<feature type="transmembrane region" description="Helical" evidence="6">
    <location>
        <begin position="12"/>
        <end position="29"/>
    </location>
</feature>
<evidence type="ECO:0000313" key="8">
    <source>
        <dbReference type="EMBL" id="CAF1495314.1"/>
    </source>
</evidence>
<dbReference type="SUPFAM" id="SSF103473">
    <property type="entry name" value="MFS general substrate transporter"/>
    <property type="match status" value="1"/>
</dbReference>
<evidence type="ECO:0000256" key="1">
    <source>
        <dbReference type="ARBA" id="ARBA00004141"/>
    </source>
</evidence>
<dbReference type="PROSITE" id="PS50850">
    <property type="entry name" value="MFS"/>
    <property type="match status" value="1"/>
</dbReference>
<accession>A0A815T1P9</accession>
<dbReference type="GO" id="GO:0022857">
    <property type="term" value="F:transmembrane transporter activity"/>
    <property type="evidence" value="ECO:0007669"/>
    <property type="project" value="InterPro"/>
</dbReference>
<dbReference type="InterPro" id="IPR011701">
    <property type="entry name" value="MFS"/>
</dbReference>
<dbReference type="PANTHER" id="PTHR43791">
    <property type="entry name" value="PERMEASE-RELATED"/>
    <property type="match status" value="1"/>
</dbReference>
<reference evidence="8" key="1">
    <citation type="submission" date="2021-02" db="EMBL/GenBank/DDBJ databases">
        <authorList>
            <person name="Nowell W R."/>
        </authorList>
    </citation>
    <scope>NUCLEOTIDE SEQUENCE</scope>
</reference>
<dbReference type="PANTHER" id="PTHR43791:SF100">
    <property type="entry name" value="SUGAR TRANSPORTER"/>
    <property type="match status" value="1"/>
</dbReference>
<feature type="transmembrane region" description="Helical" evidence="6">
    <location>
        <begin position="291"/>
        <end position="310"/>
    </location>
</feature>
<dbReference type="Pfam" id="PF07690">
    <property type="entry name" value="MFS_1"/>
    <property type="match status" value="1"/>
</dbReference>
<name>A0A815T1P9_9BILA</name>
<sequence>MVSLLDRVILKAYWRLLPIIFLSYIIAYVDRNNVSLAKLKMVDDLPSFRYRTESIFAYGQVAFFIGYLLLEIPGTLLVEKWSARKWICRIMITWGILASLTAIVKQPWHFYLLRFLLGLAEAGFFPGVIVYLTHWFPGKARARALSLFLIATPIAQFVSPKISYYILRMGTVENGIYYRTLFKLKGWQWMYIAWGVPSVILGIIVLFFLTDRPKDAAWLSREEREVLETELSIELERQQSIGGHLTVLQALRQIKVLLLAIAYFFIVTGNYGVELFLPTILRDWYHLNDSLLTWLLMIPPLGSLFGMLIVGFSSDRTKERRFHAAIPILIGAIGLGLTLIRHQPLITIIILFTITSIGTKAYLPAFWSLPSLFLSESAAAGSIGFINSIGNLGGGVGPTILGVIKDRTGSFFLGILSLSISMAITAVIIMALRFDRRYQTSTPKNTQQLSTPDIDHRLIEKTTEIKELTQF</sequence>
<feature type="transmembrane region" description="Helical" evidence="6">
    <location>
        <begin position="187"/>
        <end position="209"/>
    </location>
</feature>
<evidence type="ECO:0000256" key="2">
    <source>
        <dbReference type="ARBA" id="ARBA00022448"/>
    </source>
</evidence>
<dbReference type="EMBL" id="CAJNOG010002212">
    <property type="protein sequence ID" value="CAF1495314.1"/>
    <property type="molecule type" value="Genomic_DNA"/>
</dbReference>
<dbReference type="CDD" id="cd17319">
    <property type="entry name" value="MFS_ExuT_GudP_like"/>
    <property type="match status" value="1"/>
</dbReference>
<evidence type="ECO:0000256" key="3">
    <source>
        <dbReference type="ARBA" id="ARBA00022692"/>
    </source>
</evidence>
<keyword evidence="4 6" id="KW-1133">Transmembrane helix</keyword>
<proteinExistence type="predicted"/>
<dbReference type="GO" id="GO:0005886">
    <property type="term" value="C:plasma membrane"/>
    <property type="evidence" value="ECO:0007669"/>
    <property type="project" value="TreeGrafter"/>
</dbReference>
<feature type="transmembrane region" description="Helical" evidence="6">
    <location>
        <begin position="254"/>
        <end position="271"/>
    </location>
</feature>
<dbReference type="InterPro" id="IPR020846">
    <property type="entry name" value="MFS_dom"/>
</dbReference>
<evidence type="ECO:0000259" key="7">
    <source>
        <dbReference type="PROSITE" id="PS50850"/>
    </source>
</evidence>
<gene>
    <name evidence="8" type="ORF">JYZ213_LOCUS43165</name>
</gene>
<comment type="subcellular location">
    <subcellularLocation>
        <location evidence="1">Membrane</location>
        <topology evidence="1">Multi-pass membrane protein</topology>
    </subcellularLocation>
</comment>
<dbReference type="Proteomes" id="UP000663845">
    <property type="component" value="Unassembled WGS sequence"/>
</dbReference>